<dbReference type="RefSeq" id="WP_116036061.1">
    <property type="nucleotide sequence ID" value="NZ_JBHLVV010000099.1"/>
</dbReference>
<comment type="caution">
    <text evidence="3">The sequence shown here is derived from an EMBL/GenBank/DDBJ whole genome shotgun (WGS) entry which is preliminary data.</text>
</comment>
<proteinExistence type="predicted"/>
<feature type="chain" id="PRO_5017822751" description="Lipoprotein" evidence="2">
    <location>
        <begin position="22"/>
        <end position="77"/>
    </location>
</feature>
<sequence length="77" mass="8625">MKKIFSILAIAFVSLSFVSCRQDDDTTTEMELNKTSQENLENKKSIDTIASDSAKVSSRPEMTLDPPKDPPRDTSSW</sequence>
<gene>
    <name evidence="3" type="ORF">DRF58_12990</name>
</gene>
<dbReference type="OrthoDB" id="1273693at2"/>
<evidence type="ECO:0000256" key="1">
    <source>
        <dbReference type="SAM" id="MobiDB-lite"/>
    </source>
</evidence>
<evidence type="ECO:0000313" key="4">
    <source>
        <dbReference type="Proteomes" id="UP000256326"/>
    </source>
</evidence>
<feature type="compositionally biased region" description="Basic and acidic residues" evidence="1">
    <location>
        <begin position="66"/>
        <end position="77"/>
    </location>
</feature>
<accession>A0A3D9CTQ1</accession>
<reference evidence="3 4" key="1">
    <citation type="journal article" date="2006" name="Int. J. Syst. Evol. Microbiol.">
        <title>Chryseobacterium hispanicum sp. nov., isolated from the drinking water distribution system of Sevilla, Spain.</title>
        <authorList>
            <person name="Gallego V."/>
            <person name="Garcia M.T."/>
            <person name="Ventosa A."/>
        </authorList>
    </citation>
    <scope>NUCLEOTIDE SEQUENCE [LARGE SCALE GENOMIC DNA]</scope>
    <source>
        <strain evidence="3 4">KCTC 22104</strain>
    </source>
</reference>
<feature type="signal peptide" evidence="2">
    <location>
        <begin position="1"/>
        <end position="21"/>
    </location>
</feature>
<name>A0A3D9CTQ1_9FLAO</name>
<keyword evidence="2" id="KW-0732">Signal</keyword>
<evidence type="ECO:0000256" key="2">
    <source>
        <dbReference type="SAM" id="SignalP"/>
    </source>
</evidence>
<feature type="region of interest" description="Disordered" evidence="1">
    <location>
        <begin position="32"/>
        <end position="77"/>
    </location>
</feature>
<keyword evidence="4" id="KW-1185">Reference proteome</keyword>
<dbReference type="PROSITE" id="PS51257">
    <property type="entry name" value="PROKAR_LIPOPROTEIN"/>
    <property type="match status" value="1"/>
</dbReference>
<dbReference type="Proteomes" id="UP000256326">
    <property type="component" value="Unassembled WGS sequence"/>
</dbReference>
<organism evidence="3 4">
    <name type="scientific">Epilithonimonas hispanica</name>
    <dbReference type="NCBI Taxonomy" id="358687"/>
    <lineage>
        <taxon>Bacteria</taxon>
        <taxon>Pseudomonadati</taxon>
        <taxon>Bacteroidota</taxon>
        <taxon>Flavobacteriia</taxon>
        <taxon>Flavobacteriales</taxon>
        <taxon>Weeksellaceae</taxon>
        <taxon>Chryseobacterium group</taxon>
        <taxon>Epilithonimonas</taxon>
    </lineage>
</organism>
<evidence type="ECO:0000313" key="3">
    <source>
        <dbReference type="EMBL" id="REC69156.1"/>
    </source>
</evidence>
<evidence type="ECO:0008006" key="5">
    <source>
        <dbReference type="Google" id="ProtNLM"/>
    </source>
</evidence>
<dbReference type="AlphaFoldDB" id="A0A3D9CTQ1"/>
<protein>
    <recommendedName>
        <fullName evidence="5">Lipoprotein</fullName>
    </recommendedName>
</protein>
<dbReference type="EMBL" id="QNUG01000029">
    <property type="protein sequence ID" value="REC69156.1"/>
    <property type="molecule type" value="Genomic_DNA"/>
</dbReference>